<feature type="transmembrane region" description="Helical" evidence="12">
    <location>
        <begin position="12"/>
        <end position="32"/>
    </location>
</feature>
<dbReference type="GO" id="GO:0005737">
    <property type="term" value="C:cytoplasm"/>
    <property type="evidence" value="ECO:0007669"/>
    <property type="project" value="TreeGrafter"/>
</dbReference>
<reference evidence="13" key="2">
    <citation type="submission" date="2025-08" db="UniProtKB">
        <authorList>
            <consortium name="Ensembl"/>
        </authorList>
    </citation>
    <scope>IDENTIFICATION</scope>
</reference>
<evidence type="ECO:0000256" key="11">
    <source>
        <dbReference type="SAM" id="MobiDB-lite"/>
    </source>
</evidence>
<organism evidence="13 14">
    <name type="scientific">Equus asinus</name>
    <name type="common">Donkey</name>
    <name type="synonym">Equus africanus asinus</name>
    <dbReference type="NCBI Taxonomy" id="9793"/>
    <lineage>
        <taxon>Eukaryota</taxon>
        <taxon>Metazoa</taxon>
        <taxon>Chordata</taxon>
        <taxon>Craniata</taxon>
        <taxon>Vertebrata</taxon>
        <taxon>Euteleostomi</taxon>
        <taxon>Mammalia</taxon>
        <taxon>Eutheria</taxon>
        <taxon>Laurasiatheria</taxon>
        <taxon>Perissodactyla</taxon>
        <taxon>Equidae</taxon>
        <taxon>Equus</taxon>
    </lineage>
</organism>
<comment type="similarity">
    <text evidence="1">Belongs to the protein phosphatase inhibitor 1 family.</text>
</comment>
<proteinExistence type="inferred from homology"/>
<keyword evidence="3" id="KW-0321">Glycogen metabolism</keyword>
<dbReference type="GO" id="GO:0004864">
    <property type="term" value="F:protein phosphatase inhibitor activity"/>
    <property type="evidence" value="ECO:0007669"/>
    <property type="project" value="UniProtKB-KW"/>
</dbReference>
<reference evidence="13" key="3">
    <citation type="submission" date="2025-09" db="UniProtKB">
        <authorList>
            <consortium name="Ensembl"/>
        </authorList>
    </citation>
    <scope>IDENTIFICATION</scope>
</reference>
<sequence>CFPSKESPSPRLILVPPVACLNPLSFFFFLWATNLPRVCFLLSNPPTCLGVEKFFAAARRPHSPPRTRRIPGQPPSCHYDRTRHTRLARLPSRPLRGDAPCSRLRGHDGVKAPAGGGGAGRGGGPSQIGGAGAPRPRAGSAEPAAGSRARRAGAGAGAERGGARPAQPRVPPRPAPAMEQDSSPRKIQFTVPLLEPHLDPEAAEQIRRRRPTPATLVLTSDQSSPEIDEDRMPNPLLKSTLAMSPRQRKKVTRTTPTMKELQMMVEHHLGQQQQGEEPEGAAESAGTQESCPPGITDTEAESRLGTSGKAQKPAESTPKTHERGSEKPSTEKASTHIPPLDSQGANSV</sequence>
<dbReference type="PANTHER" id="PTHR15417:SF4">
    <property type="entry name" value="PROTEIN PHOSPHATASE 1 REGULATORY SUBUNIT 1A"/>
    <property type="match status" value="1"/>
</dbReference>
<gene>
    <name evidence="13" type="primary">PPP1R1A</name>
</gene>
<feature type="region of interest" description="Disordered" evidence="11">
    <location>
        <begin position="60"/>
        <end position="348"/>
    </location>
</feature>
<evidence type="ECO:0000256" key="8">
    <source>
        <dbReference type="ARBA" id="ARBA00038671"/>
    </source>
</evidence>
<reference evidence="13 14" key="1">
    <citation type="journal article" date="2020" name="Nat. Commun.">
        <title>Donkey genomes provide new insights into domestication and selection for coat color.</title>
        <authorList>
            <person name="Wang"/>
            <person name="C."/>
            <person name="Li"/>
            <person name="H."/>
            <person name="Guo"/>
            <person name="Y."/>
            <person name="Huang"/>
            <person name="J."/>
            <person name="Sun"/>
            <person name="Y."/>
            <person name="Min"/>
            <person name="J."/>
            <person name="Wang"/>
            <person name="J."/>
            <person name="Fang"/>
            <person name="X."/>
            <person name="Zhao"/>
            <person name="Z."/>
            <person name="Wang"/>
            <person name="S."/>
            <person name="Zhang"/>
            <person name="Y."/>
            <person name="Liu"/>
            <person name="Q."/>
            <person name="Jiang"/>
            <person name="Q."/>
            <person name="Wang"/>
            <person name="X."/>
            <person name="Guo"/>
            <person name="Y."/>
            <person name="Yang"/>
            <person name="C."/>
            <person name="Wang"/>
            <person name="Y."/>
            <person name="Tian"/>
            <person name="F."/>
            <person name="Zhuang"/>
            <person name="G."/>
            <person name="Fan"/>
            <person name="Y."/>
            <person name="Gao"/>
            <person name="Q."/>
            <person name="Li"/>
            <person name="Y."/>
            <person name="Ju"/>
            <person name="Z."/>
            <person name="Li"/>
            <person name="J."/>
            <person name="Li"/>
            <person name="R."/>
            <person name="Hou"/>
            <person name="M."/>
            <person name="Yang"/>
            <person name="G."/>
            <person name="Liu"/>
            <person name="G."/>
            <person name="Liu"/>
            <person name="W."/>
            <person name="Guo"/>
            <person name="J."/>
            <person name="Pan"/>
            <person name="S."/>
            <person name="Fan"/>
            <person name="G."/>
            <person name="Zhang"/>
            <person name="W."/>
            <person name="Zhang"/>
            <person name="R."/>
            <person name="Yu"/>
            <person name="J."/>
            <person name="Zhang"/>
            <person name="X."/>
            <person name="Yin"/>
            <person name="Q."/>
            <person name="Ji"/>
            <person name="C."/>
            <person name="Jin"/>
            <person name="Y."/>
            <person name="Yue"/>
            <person name="G."/>
            <person name="Liu"/>
            <person name="M."/>
            <person name="Xu"/>
            <person name="J."/>
            <person name="Liu"/>
            <person name="S."/>
            <person name="Jordana"/>
            <person name="J."/>
            <person name="Noce"/>
            <person name="A."/>
            <person name="Amills"/>
            <person name="M."/>
            <person name="Wu"/>
            <person name="D.D."/>
            <person name="Li"/>
            <person name="S."/>
            <person name="Zhou"/>
            <person name="X. and Zhong"/>
            <person name="J."/>
        </authorList>
    </citation>
    <scope>NUCLEOTIDE SEQUENCE [LARGE SCALE GENOMIC DNA]</scope>
</reference>
<dbReference type="PANTHER" id="PTHR15417">
    <property type="entry name" value="PROTEIN PHOSPHATASE INHIBITOR AND DOPAMINE- AND CAMP-REGULATED NEURONAL PHOSPHOPROTEIN"/>
    <property type="match status" value="1"/>
</dbReference>
<feature type="compositionally biased region" description="Basic residues" evidence="11">
    <location>
        <begin position="60"/>
        <end position="69"/>
    </location>
</feature>
<evidence type="ECO:0000256" key="1">
    <source>
        <dbReference type="ARBA" id="ARBA00007775"/>
    </source>
</evidence>
<comment type="subunit">
    <text evidence="8">Interacts with PPP1R15A.</text>
</comment>
<evidence type="ECO:0000313" key="14">
    <source>
        <dbReference type="Proteomes" id="UP000694387"/>
    </source>
</evidence>
<keyword evidence="2" id="KW-0597">Phosphoprotein</keyword>
<evidence type="ECO:0000313" key="13">
    <source>
        <dbReference type="Ensembl" id="ENSEASP00005054708.1"/>
    </source>
</evidence>
<evidence type="ECO:0000256" key="6">
    <source>
        <dbReference type="ARBA" id="ARBA00023277"/>
    </source>
</evidence>
<comment type="function">
    <text evidence="7">Inhibitor of protein-phosphatase 1. This protein may be important in hormonal control of glycogen metabolism. Hormones that elevate intracellular cAMP increase I-1 activity in many tissues. I-1 activation may impose cAMP control over proteins that are not directly phosphorylated by PKA. Following a rise in intracellular calcium, I-1 is inactivated by calcineurin (or PP2B). Does not inhibit type-2 phosphatases.</text>
</comment>
<keyword evidence="12" id="KW-1133">Transmembrane helix</keyword>
<dbReference type="InterPro" id="IPR008466">
    <property type="entry name" value="PPP1R1A/B/C"/>
</dbReference>
<dbReference type="AlphaFoldDB" id="A0A9L0JQK8"/>
<keyword evidence="4" id="KW-0007">Acetylation</keyword>
<evidence type="ECO:0000256" key="5">
    <source>
        <dbReference type="ARBA" id="ARBA00023272"/>
    </source>
</evidence>
<evidence type="ECO:0000256" key="3">
    <source>
        <dbReference type="ARBA" id="ARBA00022600"/>
    </source>
</evidence>
<keyword evidence="5" id="KW-0650">Protein phosphatase inhibitor</keyword>
<dbReference type="GeneTree" id="ENSGT00940000161232"/>
<dbReference type="GO" id="GO:0035556">
    <property type="term" value="P:intracellular signal transduction"/>
    <property type="evidence" value="ECO:0007669"/>
    <property type="project" value="TreeGrafter"/>
</dbReference>
<feature type="compositionally biased region" description="Basic and acidic residues" evidence="11">
    <location>
        <begin position="318"/>
        <end position="334"/>
    </location>
</feature>
<dbReference type="Proteomes" id="UP000694387">
    <property type="component" value="Chromosome 22"/>
</dbReference>
<evidence type="ECO:0000256" key="12">
    <source>
        <dbReference type="SAM" id="Phobius"/>
    </source>
</evidence>
<feature type="compositionally biased region" description="Low complexity" evidence="11">
    <location>
        <begin position="270"/>
        <end position="286"/>
    </location>
</feature>
<accession>A0A9L0JQK8</accession>
<dbReference type="Ensembl" id="ENSEAST00005043844.1">
    <property type="protein sequence ID" value="ENSEASP00005054708.1"/>
    <property type="gene ID" value="ENSEASG00005038614.1"/>
</dbReference>
<evidence type="ECO:0000256" key="9">
    <source>
        <dbReference type="ARBA" id="ARBA00040692"/>
    </source>
</evidence>
<evidence type="ECO:0000256" key="10">
    <source>
        <dbReference type="ARBA" id="ARBA00042082"/>
    </source>
</evidence>
<keyword evidence="14" id="KW-1185">Reference proteome</keyword>
<evidence type="ECO:0000256" key="2">
    <source>
        <dbReference type="ARBA" id="ARBA00022553"/>
    </source>
</evidence>
<feature type="compositionally biased region" description="Low complexity" evidence="11">
    <location>
        <begin position="133"/>
        <end position="147"/>
    </location>
</feature>
<feature type="compositionally biased region" description="Gly residues" evidence="11">
    <location>
        <begin position="114"/>
        <end position="132"/>
    </location>
</feature>
<name>A0A9L0JQK8_EQUAS</name>
<feature type="compositionally biased region" description="Basic and acidic residues" evidence="11">
    <location>
        <begin position="196"/>
        <end position="206"/>
    </location>
</feature>
<evidence type="ECO:0000256" key="7">
    <source>
        <dbReference type="ARBA" id="ARBA00037661"/>
    </source>
</evidence>
<evidence type="ECO:0000256" key="4">
    <source>
        <dbReference type="ARBA" id="ARBA00022990"/>
    </source>
</evidence>
<keyword evidence="6" id="KW-0119">Carbohydrate metabolism</keyword>
<keyword evidence="12" id="KW-0812">Transmembrane</keyword>
<protein>
    <recommendedName>
        <fullName evidence="9">Protein phosphatase 1 regulatory subunit 1A</fullName>
    </recommendedName>
    <alternativeName>
        <fullName evidence="10">Protein phosphatase inhibitor 1</fullName>
    </alternativeName>
</protein>
<dbReference type="GO" id="GO:0005977">
    <property type="term" value="P:glycogen metabolic process"/>
    <property type="evidence" value="ECO:0007669"/>
    <property type="project" value="UniProtKB-KW"/>
</dbReference>
<keyword evidence="12" id="KW-0472">Membrane</keyword>
<dbReference type="Pfam" id="PF05395">
    <property type="entry name" value="DARPP-32"/>
    <property type="match status" value="1"/>
</dbReference>